<dbReference type="GO" id="GO:0016020">
    <property type="term" value="C:membrane"/>
    <property type="evidence" value="ECO:0007669"/>
    <property type="project" value="InterPro"/>
</dbReference>
<dbReference type="Gene3D" id="3.50.50.60">
    <property type="entry name" value="FAD/NAD(P)-binding domain"/>
    <property type="match status" value="1"/>
</dbReference>
<evidence type="ECO:0000313" key="10">
    <source>
        <dbReference type="EMBL" id="KAF8686485.1"/>
    </source>
</evidence>
<feature type="transmembrane region" description="Helical" evidence="7">
    <location>
        <begin position="1034"/>
        <end position="1053"/>
    </location>
</feature>
<sequence length="1107" mass="120816">MSFTTVDVLIVGAGPAGLMCAYSLSQAGLHVRIIDKKTERLQKGQGDVLQTRGLEIIDSLGLSSQILQEAQRCVHTATYASSPTSNGEISLVSRKSVVQGVDSNMVFMGLYAQSSVEGILRQVLASGRKNIPSATFVPESQPLSPFRKVEVEQGVFPVEMKVADDGDDYPVTACLQHPDGKTETVKAKYLLGCDGAHSWVRTQLGIEMVGETSDQVWGVVDAYIDTDFPDVRALTVFDNNGRHAVLIPRENDMVRFTIQVSESDVSVNSETGRIDRTKIGVERILQLVKGLMKPYRVDFKRVDWSGVYVIGQRLASRYQDQSGRIFILGDACHTHSPHAGQGMNAAISDAHNLSWKLVHVLKGWGAPELLHTYESERRDFAVKLIELHERIAEVMSGKVKGTSSDLMIKSVKFVCGTGTHYPSSIIVDSSNQLLAPGIIIGEAIIIRTADFRPFSTLDLCKSDNMYKIIVLTGDAKDTTRREKLEEVGKTLKQWRLQRPNMFQVYTIMAKKKENGNYTDVPDILRPYWDTVFLDDISYAEHEGGGKAYQSFGVGPEGCLVLVRPDGHVAALASLEESQILQALSPSIKTAQFHAPHMVMSISPPLMSTEVAPLLPTLSEQPNQSAWFRIKQCTNEARVNNLFHETHAQVNFFEKSFQTLVKSAIPVLGAQILEYSLILVSAVSLGHVSTEALAASSLSSITATVTGLSVVHGFASALDSLLPQAWTSDHPENVGLWAQRMVIVMLINTLPITAIWLNAENILLLLGQEEKIAHLAGLYLGWFTLTLPGLIIGVVTRRYLQAQGIMHAQTIVMAFIAPANLFLNWLLVWGPPAFRLGFIGAPIASSISFTLSAAIYVGYACVFVPKKAWHPIGRQSFRGLGTLYSLGLSGTGQIATEWWSWEFLGLMSSRFGATSLAAQSVLLVSASVAFQTPYSLGVSVAVRVGNLLGSGDSRKAKVAAETGIGLSIITALTMSTIIMVLRGSWSYMFNKDVEVAKLVTKVLPLLAMFQIVDGVTAVTDGVLRATGRLGLGAMVNITAYYCIGIPLGLYLAFWKGLELQGLWIGITAAIFYAASASVYAVSRTSWQKEVENASQRLKRGQRDQISEP</sequence>
<dbReference type="InterPro" id="IPR050641">
    <property type="entry name" value="RIFMO-like"/>
</dbReference>
<feature type="transmembrane region" description="Helical" evidence="7">
    <location>
        <begin position="776"/>
        <end position="795"/>
    </location>
</feature>
<evidence type="ECO:0000256" key="4">
    <source>
        <dbReference type="ARBA" id="ARBA00022630"/>
    </source>
</evidence>
<dbReference type="InterPro" id="IPR036188">
    <property type="entry name" value="FAD/NAD-bd_sf"/>
</dbReference>
<dbReference type="GO" id="GO:0016709">
    <property type="term" value="F:oxidoreductase activity, acting on paired donors, with incorporation or reduction of molecular oxygen, NAD(P)H as one donor, and incorporation of one atom of oxygen"/>
    <property type="evidence" value="ECO:0007669"/>
    <property type="project" value="UniProtKB-ARBA"/>
</dbReference>
<evidence type="ECO:0000256" key="3">
    <source>
        <dbReference type="ARBA" id="ARBA00010199"/>
    </source>
</evidence>
<dbReference type="PRINTS" id="PR00420">
    <property type="entry name" value="RNGMNOXGNASE"/>
</dbReference>
<dbReference type="InterPro" id="IPR038220">
    <property type="entry name" value="PHOX_C_sf"/>
</dbReference>
<name>A0A8H7LLR3_9AGAM</name>
<comment type="similarity">
    <text evidence="2">Belongs to the PheA/TfdB FAD monooxygenase family.</text>
</comment>
<keyword evidence="7" id="KW-0812">Transmembrane</keyword>
<feature type="domain" description="FAD-binding" evidence="8">
    <location>
        <begin position="6"/>
        <end position="386"/>
    </location>
</feature>
<dbReference type="Pfam" id="PF01494">
    <property type="entry name" value="FAD_binding_3"/>
    <property type="match status" value="1"/>
</dbReference>
<dbReference type="InterPro" id="IPR002528">
    <property type="entry name" value="MATE_fam"/>
</dbReference>
<protein>
    <submittedName>
        <fullName evidence="10">MATE efflux family protein</fullName>
    </submittedName>
</protein>
<evidence type="ECO:0000256" key="1">
    <source>
        <dbReference type="ARBA" id="ARBA00001974"/>
    </source>
</evidence>
<keyword evidence="6" id="KW-0560">Oxidoreductase</keyword>
<feature type="transmembrane region" description="Helical" evidence="7">
    <location>
        <begin position="920"/>
        <end position="941"/>
    </location>
</feature>
<evidence type="ECO:0000256" key="2">
    <source>
        <dbReference type="ARBA" id="ARBA00007801"/>
    </source>
</evidence>
<dbReference type="Gene3D" id="3.30.9.10">
    <property type="entry name" value="D-Amino Acid Oxidase, subunit A, domain 2"/>
    <property type="match status" value="1"/>
</dbReference>
<dbReference type="Gene3D" id="3.40.30.20">
    <property type="match status" value="1"/>
</dbReference>
<keyword evidence="4" id="KW-0285">Flavoprotein</keyword>
<dbReference type="EMBL" id="JACYCC010000010">
    <property type="protein sequence ID" value="KAF8686485.1"/>
    <property type="molecule type" value="Genomic_DNA"/>
</dbReference>
<organism evidence="10 11">
    <name type="scientific">Rhizoctonia solani</name>
    <dbReference type="NCBI Taxonomy" id="456999"/>
    <lineage>
        <taxon>Eukaryota</taxon>
        <taxon>Fungi</taxon>
        <taxon>Dikarya</taxon>
        <taxon>Basidiomycota</taxon>
        <taxon>Agaricomycotina</taxon>
        <taxon>Agaricomycetes</taxon>
        <taxon>Cantharellales</taxon>
        <taxon>Ceratobasidiaceae</taxon>
        <taxon>Rhizoctonia</taxon>
    </lineage>
</organism>
<evidence type="ECO:0000256" key="6">
    <source>
        <dbReference type="ARBA" id="ARBA00023002"/>
    </source>
</evidence>
<comment type="cofactor">
    <cofactor evidence="1">
        <name>FAD</name>
        <dbReference type="ChEBI" id="CHEBI:57692"/>
    </cofactor>
</comment>
<dbReference type="InterPro" id="IPR012941">
    <property type="entry name" value="Phe_hydrox_C_dim_dom"/>
</dbReference>
<dbReference type="SUPFAM" id="SSF54373">
    <property type="entry name" value="FAD-linked reductases, C-terminal domain"/>
    <property type="match status" value="1"/>
</dbReference>
<gene>
    <name evidence="10" type="ORF">RHS04_00222</name>
</gene>
<evidence type="ECO:0000256" key="7">
    <source>
        <dbReference type="SAM" id="Phobius"/>
    </source>
</evidence>
<dbReference type="PANTHER" id="PTHR43004:SF19">
    <property type="entry name" value="BINDING MONOOXYGENASE, PUTATIVE (JCVI)-RELATED"/>
    <property type="match status" value="1"/>
</dbReference>
<keyword evidence="7" id="KW-1133">Transmembrane helix</keyword>
<feature type="transmembrane region" description="Helical" evidence="7">
    <location>
        <begin position="838"/>
        <end position="861"/>
    </location>
</feature>
<reference evidence="10" key="1">
    <citation type="submission" date="2020-09" db="EMBL/GenBank/DDBJ databases">
        <title>Comparative genome analyses of four rice-infecting Rhizoctonia solani isolates reveal extensive enrichment of homogalacturonan modification genes.</title>
        <authorList>
            <person name="Lee D.-Y."/>
            <person name="Jeon J."/>
            <person name="Kim K.-T."/>
            <person name="Cheong K."/>
            <person name="Song H."/>
            <person name="Choi G."/>
            <person name="Ko J."/>
            <person name="Opiyo S.O."/>
            <person name="Zuo S."/>
            <person name="Madhav S."/>
            <person name="Lee Y.-H."/>
            <person name="Wang G.-L."/>
        </authorList>
    </citation>
    <scope>NUCLEOTIDE SEQUENCE</scope>
    <source>
        <strain evidence="10">AG1-IA YN-7</strain>
    </source>
</reference>
<dbReference type="AlphaFoldDB" id="A0A8H7LLR3"/>
<dbReference type="GO" id="GO:1990961">
    <property type="term" value="P:xenobiotic detoxification by transmembrane export across the plasma membrane"/>
    <property type="evidence" value="ECO:0007669"/>
    <property type="project" value="InterPro"/>
</dbReference>
<proteinExistence type="inferred from homology"/>
<dbReference type="Pfam" id="PF07976">
    <property type="entry name" value="Phe_hydrox_dim"/>
    <property type="match status" value="1"/>
</dbReference>
<dbReference type="InterPro" id="IPR002938">
    <property type="entry name" value="FAD-bd"/>
</dbReference>
<comment type="caution">
    <text evidence="10">The sequence shown here is derived from an EMBL/GenBank/DDBJ whole genome shotgun (WGS) entry which is preliminary data.</text>
</comment>
<dbReference type="NCBIfam" id="TIGR00797">
    <property type="entry name" value="matE"/>
    <property type="match status" value="1"/>
</dbReference>
<feature type="domain" description="Phenol hydroxylase-like C-terminal dimerisation" evidence="9">
    <location>
        <begin position="419"/>
        <end position="581"/>
    </location>
</feature>
<dbReference type="InterPro" id="IPR045069">
    <property type="entry name" value="MATE_euk"/>
</dbReference>
<dbReference type="GO" id="GO:0015297">
    <property type="term" value="F:antiporter activity"/>
    <property type="evidence" value="ECO:0007669"/>
    <property type="project" value="InterPro"/>
</dbReference>
<evidence type="ECO:0000256" key="5">
    <source>
        <dbReference type="ARBA" id="ARBA00022827"/>
    </source>
</evidence>
<dbReference type="Pfam" id="PF01554">
    <property type="entry name" value="MatE"/>
    <property type="match status" value="2"/>
</dbReference>
<feature type="transmembrane region" description="Helical" evidence="7">
    <location>
        <begin position="1059"/>
        <end position="1080"/>
    </location>
</feature>
<dbReference type="InterPro" id="IPR036249">
    <property type="entry name" value="Thioredoxin-like_sf"/>
</dbReference>
<dbReference type="SUPFAM" id="SSF51905">
    <property type="entry name" value="FAD/NAD(P)-binding domain"/>
    <property type="match status" value="1"/>
</dbReference>
<evidence type="ECO:0000313" key="11">
    <source>
        <dbReference type="Proteomes" id="UP000650582"/>
    </source>
</evidence>
<dbReference type="SUPFAM" id="SSF52833">
    <property type="entry name" value="Thioredoxin-like"/>
    <property type="match status" value="1"/>
</dbReference>
<evidence type="ECO:0000259" key="9">
    <source>
        <dbReference type="Pfam" id="PF07976"/>
    </source>
</evidence>
<comment type="similarity">
    <text evidence="3">Belongs to the multi antimicrobial extrusion (MATE) (TC 2.A.66.1) family.</text>
</comment>
<dbReference type="PANTHER" id="PTHR43004">
    <property type="entry name" value="TRK SYSTEM POTASSIUM UPTAKE PROTEIN"/>
    <property type="match status" value="1"/>
</dbReference>
<keyword evidence="7" id="KW-0472">Membrane</keyword>
<dbReference type="CDD" id="cd13132">
    <property type="entry name" value="MATE_eukaryotic"/>
    <property type="match status" value="1"/>
</dbReference>
<keyword evidence="5" id="KW-0274">FAD</keyword>
<dbReference type="GO" id="GO:0071949">
    <property type="term" value="F:FAD binding"/>
    <property type="evidence" value="ECO:0007669"/>
    <property type="project" value="InterPro"/>
</dbReference>
<dbReference type="GO" id="GO:0042910">
    <property type="term" value="F:xenobiotic transmembrane transporter activity"/>
    <property type="evidence" value="ECO:0007669"/>
    <property type="project" value="InterPro"/>
</dbReference>
<accession>A0A8H7LLR3</accession>
<feature type="transmembrane region" description="Helical" evidence="7">
    <location>
        <begin position="962"/>
        <end position="981"/>
    </location>
</feature>
<evidence type="ECO:0000259" key="8">
    <source>
        <dbReference type="Pfam" id="PF01494"/>
    </source>
</evidence>
<feature type="transmembrane region" description="Helical" evidence="7">
    <location>
        <begin position="807"/>
        <end position="826"/>
    </location>
</feature>
<dbReference type="Proteomes" id="UP000650582">
    <property type="component" value="Unassembled WGS sequence"/>
</dbReference>